<dbReference type="PROSITE" id="PS51918">
    <property type="entry name" value="RADICAL_SAM"/>
    <property type="match status" value="1"/>
</dbReference>
<dbReference type="SFLD" id="SFLDG01101">
    <property type="entry name" value="Uncharacterised_Radical_SAM_Su"/>
    <property type="match status" value="1"/>
</dbReference>
<keyword evidence="2" id="KW-0119">Carbohydrate metabolism</keyword>
<dbReference type="InterPro" id="IPR058240">
    <property type="entry name" value="rSAM_sf"/>
</dbReference>
<comment type="caution">
    <text evidence="9">The sequence shown here is derived from an EMBL/GenBank/DDBJ whole genome shotgun (WGS) entry which is preliminary data.</text>
</comment>
<dbReference type="AlphaFoldDB" id="A0A3M9XLL8"/>
<dbReference type="GO" id="GO:0046872">
    <property type="term" value="F:metal ion binding"/>
    <property type="evidence" value="ECO:0007669"/>
    <property type="project" value="UniProtKB-KW"/>
</dbReference>
<dbReference type="NCBIfam" id="TIGR04337">
    <property type="entry name" value="AmmeMemoSam_rS"/>
    <property type="match status" value="1"/>
</dbReference>
<keyword evidence="5 7" id="KW-0408">Iron</keyword>
<evidence type="ECO:0000256" key="7">
    <source>
        <dbReference type="PIRSR" id="PIRSR004869-50"/>
    </source>
</evidence>
<dbReference type="InterPro" id="IPR027596">
    <property type="entry name" value="AmmeMemoSam_rS"/>
</dbReference>
<sequence length="360" mass="40432">MAQLPDAYPAKYWRKLEDGRIQCDLCPRLCKLYEGQRAFCFVRARHGDQIVSTTYGRSSGFCIDPVEKKGLNHFLPGTPALSFGTSGCNLGCKFCQNWDISKAREFDVLAERASPENIARAAQRFGCSSVAYTYNDPTIFHEYAVDTAIACRALGVKNIAVTAGYVCPEPRATFYRHMDAVNIDLKGFTDDFYHKVCYAHLQPVLDTLIYLKRETTVWLEITTLLIPGLNDSDEEIEKMTQWGVENLGSDVPWHFTTFHPDWRMRDIPATPRETLARARRIAMKNGVRYAFTGNIHDPAGQSTYCHNCRTLLIERNGYEITTWRLSPDGKCDNCAAACAGVFGPSPGAWGARRMPIAVSI</sequence>
<evidence type="ECO:0000313" key="10">
    <source>
        <dbReference type="Proteomes" id="UP000268623"/>
    </source>
</evidence>
<dbReference type="InterPro" id="IPR016431">
    <property type="entry name" value="Pyrv-formate_lyase-activ_prd"/>
</dbReference>
<keyword evidence="2" id="KW-0313">Glucose metabolism</keyword>
<dbReference type="GO" id="GO:0003824">
    <property type="term" value="F:catalytic activity"/>
    <property type="evidence" value="ECO:0007669"/>
    <property type="project" value="InterPro"/>
</dbReference>
<feature type="binding site" evidence="7">
    <location>
        <position position="95"/>
    </location>
    <ligand>
        <name>[4Fe-4S] cluster</name>
        <dbReference type="ChEBI" id="CHEBI:49883"/>
        <note>4Fe-4S-S-AdoMet</note>
    </ligand>
</feature>
<evidence type="ECO:0000256" key="5">
    <source>
        <dbReference type="ARBA" id="ARBA00023004"/>
    </source>
</evidence>
<protein>
    <submittedName>
        <fullName evidence="9">AmmeMemoRadiSam system radical SAM enzyme</fullName>
    </submittedName>
</protein>
<proteinExistence type="predicted"/>
<dbReference type="Pfam" id="PF04055">
    <property type="entry name" value="Radical_SAM"/>
    <property type="match status" value="1"/>
</dbReference>
<reference evidence="9 10" key="1">
    <citation type="submission" date="2018-08" db="EMBL/GenBank/DDBJ databases">
        <title>Genome sequence of Methylocystis hirsuta CSC1, a methanotroph able to accumulate PHAs.</title>
        <authorList>
            <person name="Bordel S."/>
            <person name="Rodriguez E."/>
            <person name="Gancedo J."/>
            <person name="Munoz R."/>
        </authorList>
    </citation>
    <scope>NUCLEOTIDE SEQUENCE [LARGE SCALE GENOMIC DNA]</scope>
    <source>
        <strain evidence="9 10">CSC1</strain>
    </source>
</reference>
<dbReference type="SFLD" id="SFLDS00029">
    <property type="entry name" value="Radical_SAM"/>
    <property type="match status" value="1"/>
</dbReference>
<accession>A0A3M9XLL8</accession>
<keyword evidence="10" id="KW-1185">Reference proteome</keyword>
<organism evidence="9 10">
    <name type="scientific">Methylocystis hirsuta</name>
    <dbReference type="NCBI Taxonomy" id="369798"/>
    <lineage>
        <taxon>Bacteria</taxon>
        <taxon>Pseudomonadati</taxon>
        <taxon>Pseudomonadota</taxon>
        <taxon>Alphaproteobacteria</taxon>
        <taxon>Hyphomicrobiales</taxon>
        <taxon>Methylocystaceae</taxon>
        <taxon>Methylocystis</taxon>
    </lineage>
</organism>
<dbReference type="PANTHER" id="PTHR30352:SF5">
    <property type="entry name" value="PYRUVATE FORMATE-LYASE 1-ACTIVATING ENZYME"/>
    <property type="match status" value="1"/>
</dbReference>
<dbReference type="OrthoDB" id="9812439at2"/>
<keyword evidence="3 7" id="KW-0949">S-adenosyl-L-methionine</keyword>
<dbReference type="InterPro" id="IPR007197">
    <property type="entry name" value="rSAM"/>
</dbReference>
<keyword evidence="4 7" id="KW-0479">Metal-binding</keyword>
<evidence type="ECO:0000313" key="9">
    <source>
        <dbReference type="EMBL" id="RNJ47938.1"/>
    </source>
</evidence>
<gene>
    <name evidence="9" type="primary">amrS</name>
    <name evidence="9" type="ORF">D1O30_21070</name>
</gene>
<dbReference type="GO" id="GO:0006006">
    <property type="term" value="P:glucose metabolic process"/>
    <property type="evidence" value="ECO:0007669"/>
    <property type="project" value="UniProtKB-KW"/>
</dbReference>
<dbReference type="InterPro" id="IPR034457">
    <property type="entry name" value="Organic_radical-activating"/>
</dbReference>
<evidence type="ECO:0000256" key="2">
    <source>
        <dbReference type="ARBA" id="ARBA00022526"/>
    </source>
</evidence>
<evidence type="ECO:0000256" key="6">
    <source>
        <dbReference type="ARBA" id="ARBA00023014"/>
    </source>
</evidence>
<evidence type="ECO:0000256" key="4">
    <source>
        <dbReference type="ARBA" id="ARBA00022723"/>
    </source>
</evidence>
<evidence type="ECO:0000256" key="3">
    <source>
        <dbReference type="ARBA" id="ARBA00022691"/>
    </source>
</evidence>
<dbReference type="PANTHER" id="PTHR30352">
    <property type="entry name" value="PYRUVATE FORMATE-LYASE-ACTIVATING ENZYME"/>
    <property type="match status" value="1"/>
</dbReference>
<comment type="cofactor">
    <cofactor evidence="7">
        <name>[4Fe-4S] cluster</name>
        <dbReference type="ChEBI" id="CHEBI:49883"/>
    </cofactor>
    <text evidence="7">Binds 1 [4Fe-4S] cluster. The cluster is coordinated with 3 cysteines and an exchangeable S-adenosyl-L-methionine.</text>
</comment>
<feature type="domain" description="Radical SAM core" evidence="8">
    <location>
        <begin position="73"/>
        <end position="294"/>
    </location>
</feature>
<dbReference type="InterPro" id="IPR013785">
    <property type="entry name" value="Aldolase_TIM"/>
</dbReference>
<dbReference type="Gene3D" id="3.20.20.70">
    <property type="entry name" value="Aldolase class I"/>
    <property type="match status" value="1"/>
</dbReference>
<dbReference type="CDD" id="cd01335">
    <property type="entry name" value="Radical_SAM"/>
    <property type="match status" value="1"/>
</dbReference>
<name>A0A3M9XLL8_9HYPH</name>
<dbReference type="PIRSF" id="PIRSF004869">
    <property type="entry name" value="PflX_prd"/>
    <property type="match status" value="1"/>
</dbReference>
<keyword evidence="6 7" id="KW-0411">Iron-sulfur</keyword>
<feature type="binding site" evidence="7">
    <location>
        <position position="88"/>
    </location>
    <ligand>
        <name>[4Fe-4S] cluster</name>
        <dbReference type="ChEBI" id="CHEBI:49883"/>
        <note>4Fe-4S-S-AdoMet</note>
    </ligand>
</feature>
<dbReference type="SUPFAM" id="SSF102114">
    <property type="entry name" value="Radical SAM enzymes"/>
    <property type="match status" value="1"/>
</dbReference>
<dbReference type="RefSeq" id="WP_123178030.1">
    <property type="nucleotide sequence ID" value="NZ_QWDD01000004.1"/>
</dbReference>
<keyword evidence="1" id="KW-0004">4Fe-4S</keyword>
<feature type="binding site" evidence="7">
    <location>
        <position position="92"/>
    </location>
    <ligand>
        <name>[4Fe-4S] cluster</name>
        <dbReference type="ChEBI" id="CHEBI:49883"/>
        <note>4Fe-4S-S-AdoMet</note>
    </ligand>
</feature>
<evidence type="ECO:0000256" key="1">
    <source>
        <dbReference type="ARBA" id="ARBA00022485"/>
    </source>
</evidence>
<dbReference type="EMBL" id="QWDD01000004">
    <property type="protein sequence ID" value="RNJ47938.1"/>
    <property type="molecule type" value="Genomic_DNA"/>
</dbReference>
<dbReference type="GO" id="GO:0051539">
    <property type="term" value="F:4 iron, 4 sulfur cluster binding"/>
    <property type="evidence" value="ECO:0007669"/>
    <property type="project" value="UniProtKB-KW"/>
</dbReference>
<dbReference type="Proteomes" id="UP000268623">
    <property type="component" value="Unassembled WGS sequence"/>
</dbReference>
<evidence type="ECO:0000259" key="8">
    <source>
        <dbReference type="PROSITE" id="PS51918"/>
    </source>
</evidence>